<evidence type="ECO:0000259" key="2">
    <source>
        <dbReference type="Pfam" id="PF01551"/>
    </source>
</evidence>
<dbReference type="STRING" id="1631356.VV01_15750"/>
<evidence type="ECO:0000256" key="1">
    <source>
        <dbReference type="SAM" id="SignalP"/>
    </source>
</evidence>
<dbReference type="SUPFAM" id="SSF51261">
    <property type="entry name" value="Duplicated hybrid motif"/>
    <property type="match status" value="1"/>
</dbReference>
<feature type="signal peptide" evidence="1">
    <location>
        <begin position="1"/>
        <end position="33"/>
    </location>
</feature>
<sequence>MSTIRIRSTAFTLAAAGVLAAGVTALAVPSAHAAARDGVCDTGEFCLYYNSDQAGSVSDFDGSVSDYGASQPGCYEFKSAGAGQGLCVKNNAASVWNRTGAVVTVFYKSGYAGAIDSISAGTKANLKSTLKNENAGHRFGSASRSSLSDGPYKATGTVSAYFDGYLSTSGRHEGVDMTRAIGAPVYAMVSGTVTRVTQGARGGDGLSTIAIYNATLDRTVVYLHSDPVALSVGQSIAKGQQIAVEDWRGISSSGAAHTHVEVRIGRQTAAAVSVGDPTLTNPNPTTFWEARGYNICCA</sequence>
<protein>
    <submittedName>
        <fullName evidence="3">Cell surface protein</fullName>
    </submittedName>
</protein>
<dbReference type="Pfam" id="PF01551">
    <property type="entry name" value="Peptidase_M23"/>
    <property type="match status" value="1"/>
</dbReference>
<dbReference type="PANTHER" id="PTHR21666">
    <property type="entry name" value="PEPTIDASE-RELATED"/>
    <property type="match status" value="1"/>
</dbReference>
<reference evidence="4" key="1">
    <citation type="submission" date="2015-03" db="EMBL/GenBank/DDBJ databases">
        <title>Luteipulveratus halotolerans sp. nov., a novel actinobacterium (Dermacoccaceae) from Sarawak, Malaysia.</title>
        <authorList>
            <person name="Juboi H."/>
            <person name="Basik A."/>
            <person name="Shamsul S.S."/>
            <person name="Arnold P."/>
            <person name="Schmitt E.K."/>
            <person name="Sanglier J.-J."/>
            <person name="Yeo T."/>
        </authorList>
    </citation>
    <scope>NUCLEOTIDE SEQUENCE [LARGE SCALE GENOMIC DNA]</scope>
    <source>
        <strain evidence="4">C296001</strain>
    </source>
</reference>
<keyword evidence="4" id="KW-1185">Reference proteome</keyword>
<evidence type="ECO:0000313" key="3">
    <source>
        <dbReference type="EMBL" id="KNX38265.1"/>
    </source>
</evidence>
<dbReference type="OrthoDB" id="2677885at2"/>
<organism evidence="3 4">
    <name type="scientific">Luteipulveratus halotolerans</name>
    <dbReference type="NCBI Taxonomy" id="1631356"/>
    <lineage>
        <taxon>Bacteria</taxon>
        <taxon>Bacillati</taxon>
        <taxon>Actinomycetota</taxon>
        <taxon>Actinomycetes</taxon>
        <taxon>Micrococcales</taxon>
        <taxon>Dermacoccaceae</taxon>
        <taxon>Luteipulveratus</taxon>
    </lineage>
</organism>
<dbReference type="PATRIC" id="fig|1631356.3.peg.3126"/>
<dbReference type="AlphaFoldDB" id="A0A0L6CKV1"/>
<dbReference type="GO" id="GO:0004222">
    <property type="term" value="F:metalloendopeptidase activity"/>
    <property type="evidence" value="ECO:0007669"/>
    <property type="project" value="TreeGrafter"/>
</dbReference>
<gene>
    <name evidence="3" type="ORF">VV01_15750</name>
</gene>
<dbReference type="EMBL" id="LAIR01000002">
    <property type="protein sequence ID" value="KNX38265.1"/>
    <property type="molecule type" value="Genomic_DNA"/>
</dbReference>
<keyword evidence="1" id="KW-0732">Signal</keyword>
<dbReference type="Proteomes" id="UP000037397">
    <property type="component" value="Unassembled WGS sequence"/>
</dbReference>
<name>A0A0L6CKV1_9MICO</name>
<dbReference type="InterPro" id="IPR016047">
    <property type="entry name" value="M23ase_b-sheet_dom"/>
</dbReference>
<feature type="chain" id="PRO_5005562642" evidence="1">
    <location>
        <begin position="34"/>
        <end position="298"/>
    </location>
</feature>
<feature type="domain" description="M23ase beta-sheet core" evidence="2">
    <location>
        <begin position="171"/>
        <end position="267"/>
    </location>
</feature>
<comment type="caution">
    <text evidence="3">The sequence shown here is derived from an EMBL/GenBank/DDBJ whole genome shotgun (WGS) entry which is preliminary data.</text>
</comment>
<dbReference type="RefSeq" id="WP_050670698.1">
    <property type="nucleotide sequence ID" value="NZ_LAIR01000002.1"/>
</dbReference>
<dbReference type="CDD" id="cd12797">
    <property type="entry name" value="M23_peptidase"/>
    <property type="match status" value="1"/>
</dbReference>
<proteinExistence type="predicted"/>
<dbReference type="InterPro" id="IPR050570">
    <property type="entry name" value="Cell_wall_metabolism_enzyme"/>
</dbReference>
<dbReference type="Pfam" id="PF03995">
    <property type="entry name" value="Inhibitor_I36"/>
    <property type="match status" value="1"/>
</dbReference>
<dbReference type="PANTHER" id="PTHR21666:SF270">
    <property type="entry name" value="MUREIN HYDROLASE ACTIVATOR ENVC"/>
    <property type="match status" value="1"/>
</dbReference>
<accession>A0A0L6CKV1</accession>
<dbReference type="InterPro" id="IPR011055">
    <property type="entry name" value="Dup_hybrid_motif"/>
</dbReference>
<dbReference type="Gene3D" id="2.70.70.10">
    <property type="entry name" value="Glucose Permease (Domain IIA)"/>
    <property type="match status" value="1"/>
</dbReference>
<evidence type="ECO:0000313" key="4">
    <source>
        <dbReference type="Proteomes" id="UP000037397"/>
    </source>
</evidence>